<accession>J9GHB5</accession>
<dbReference type="EMBL" id="AMCI01003029">
    <property type="protein sequence ID" value="EJX01258.1"/>
    <property type="molecule type" value="Genomic_DNA"/>
</dbReference>
<name>J9GHB5_9ZZZZ</name>
<organism evidence="1">
    <name type="scientific">gut metagenome</name>
    <dbReference type="NCBI Taxonomy" id="749906"/>
    <lineage>
        <taxon>unclassified sequences</taxon>
        <taxon>metagenomes</taxon>
        <taxon>organismal metagenomes</taxon>
    </lineage>
</organism>
<sequence>MLLMSINPMSLFLTFSETSSAEGLPCRSVTDGHKIFSLSHPAKIWQFMPLPILRRPLIRSPNAVMPVWAASF</sequence>
<reference evidence="1" key="1">
    <citation type="journal article" date="2012" name="PLoS ONE">
        <title>Gene sets for utilization of primary and secondary nutrition supplies in the distal gut of endangered iberian lynx.</title>
        <authorList>
            <person name="Alcaide M."/>
            <person name="Messina E."/>
            <person name="Richter M."/>
            <person name="Bargiela R."/>
            <person name="Peplies J."/>
            <person name="Huws S.A."/>
            <person name="Newbold C.J."/>
            <person name="Golyshin P.N."/>
            <person name="Simon M.A."/>
            <person name="Lopez G."/>
            <person name="Yakimov M.M."/>
            <person name="Ferrer M."/>
        </authorList>
    </citation>
    <scope>NUCLEOTIDE SEQUENCE</scope>
</reference>
<comment type="caution">
    <text evidence="1">The sequence shown here is derived from an EMBL/GenBank/DDBJ whole genome shotgun (WGS) entry which is preliminary data.</text>
</comment>
<dbReference type="AlphaFoldDB" id="J9GHB5"/>
<evidence type="ECO:0000313" key="1">
    <source>
        <dbReference type="EMBL" id="EJX01258.1"/>
    </source>
</evidence>
<gene>
    <name evidence="1" type="ORF">EVA_10637</name>
</gene>
<proteinExistence type="predicted"/>
<protein>
    <submittedName>
        <fullName evidence="1">Secreted protein</fullName>
    </submittedName>
</protein>